<sequence>MTKLLLALTWSCALAIVVNACSITLPQDVKGFAPVILTRSSAKGEYQLFKPTGKTTDIPEGTQLLLACTGKKNFIESLNKETLELKCSSNKFKDNNNNAYNLKDLVCKTIPSSTLKVTSTLCSKNRGKVFEIGFELDKKFYGPVFDICYDNNKETTYYTHNVINGAAINYNIQESTRRPFSAEGMKLKTTKTYNLYTKKNQVERFSKLIAPSQKYFDDASFLARGHLTPDADFVFGYEQLSTYYYANVAPEFQNINAGNWLRVEELARKVAGSYGKDIESYNGYIGLVQLPKPNGKLVDIYLDDEKKIEAPKYYFKVLLHKPSDAGIVYVTVNDPFIKKGPSHEFCKNVCDSTDLVHPKFPELTKGYTFCCKVDEFKQKFDGLPSDVKASKLLKSK</sequence>
<evidence type="ECO:0000313" key="8">
    <source>
        <dbReference type="EMBL" id="JAV16248.1"/>
    </source>
</evidence>
<evidence type="ECO:0000256" key="5">
    <source>
        <dbReference type="PIRSR" id="PIRSR640255-2"/>
    </source>
</evidence>
<dbReference type="InterPro" id="IPR001604">
    <property type="entry name" value="Endo_G_ENPP1-like_dom"/>
</dbReference>
<dbReference type="Pfam" id="PF01223">
    <property type="entry name" value="Endonuclease_NS"/>
    <property type="match status" value="1"/>
</dbReference>
<dbReference type="GO" id="GO:0046872">
    <property type="term" value="F:metal ion binding"/>
    <property type="evidence" value="ECO:0007669"/>
    <property type="project" value="UniProtKB-KW"/>
</dbReference>
<dbReference type="InterPro" id="IPR044929">
    <property type="entry name" value="DNA/RNA_non-sp_Endonuclease_sf"/>
</dbReference>
<reference evidence="8" key="1">
    <citation type="submission" date="2017-01" db="EMBL/GenBank/DDBJ databases">
        <title>An insight into the sialome and mialome of the horn fly, Haematobia irritans.</title>
        <authorList>
            <person name="Breijo M."/>
            <person name="Boiani M."/>
            <person name="Ures X."/>
            <person name="Rocha S."/>
            <person name="Sequeira M."/>
            <person name="Ribeiro J.M."/>
        </authorList>
    </citation>
    <scope>NUCLEOTIDE SEQUENCE</scope>
</reference>
<dbReference type="SMART" id="SM00892">
    <property type="entry name" value="Endonuclease_NS"/>
    <property type="match status" value="1"/>
</dbReference>
<dbReference type="EMBL" id="GFDG01002551">
    <property type="protein sequence ID" value="JAV16248.1"/>
    <property type="molecule type" value="Transcribed_RNA"/>
</dbReference>
<feature type="active site" description="Proton acceptor" evidence="4">
    <location>
        <position position="226"/>
    </location>
</feature>
<dbReference type="GO" id="GO:0003676">
    <property type="term" value="F:nucleic acid binding"/>
    <property type="evidence" value="ECO:0007669"/>
    <property type="project" value="InterPro"/>
</dbReference>
<keyword evidence="3 8" id="KW-0378">Hydrolase</keyword>
<evidence type="ECO:0000256" key="1">
    <source>
        <dbReference type="ARBA" id="ARBA00010052"/>
    </source>
</evidence>
<protein>
    <submittedName>
        <fullName evidence="8">Putative dna/rna non-specific endonuclease</fullName>
    </submittedName>
</protein>
<proteinExistence type="inferred from homology"/>
<keyword evidence="3 8" id="KW-0255">Endonuclease</keyword>
<dbReference type="InterPro" id="IPR040255">
    <property type="entry name" value="Non-specific_endonuclease"/>
</dbReference>
<keyword evidence="6" id="KW-0732">Signal</keyword>
<evidence type="ECO:0000256" key="2">
    <source>
        <dbReference type="ARBA" id="ARBA00022722"/>
    </source>
</evidence>
<dbReference type="PANTHER" id="PTHR13966">
    <property type="entry name" value="ENDONUCLEASE RELATED"/>
    <property type="match status" value="1"/>
</dbReference>
<dbReference type="GO" id="GO:0005743">
    <property type="term" value="C:mitochondrial inner membrane"/>
    <property type="evidence" value="ECO:0007669"/>
    <property type="project" value="TreeGrafter"/>
</dbReference>
<dbReference type="PANTHER" id="PTHR13966:SF17">
    <property type="entry name" value="ENDONUCLEASE-RELATED"/>
    <property type="match status" value="1"/>
</dbReference>
<dbReference type="SUPFAM" id="SSF54060">
    <property type="entry name" value="His-Me finger endonucleases"/>
    <property type="match status" value="1"/>
</dbReference>
<evidence type="ECO:0000256" key="3">
    <source>
        <dbReference type="ARBA" id="ARBA00022759"/>
    </source>
</evidence>
<feature type="binding site" evidence="5">
    <location>
        <position position="256"/>
    </location>
    <ligand>
        <name>Mg(2+)</name>
        <dbReference type="ChEBI" id="CHEBI:18420"/>
        <note>catalytic</note>
    </ligand>
</feature>
<keyword evidence="2" id="KW-0540">Nuclease</keyword>
<feature type="chain" id="PRO_5012001673" evidence="6">
    <location>
        <begin position="21"/>
        <end position="396"/>
    </location>
</feature>
<comment type="similarity">
    <text evidence="1">Belongs to the DNA/RNA non-specific endonuclease family.</text>
</comment>
<keyword evidence="5" id="KW-0479">Metal-binding</keyword>
<name>A0A1L8EBX3_HAEIR</name>
<dbReference type="GO" id="GO:0005634">
    <property type="term" value="C:nucleus"/>
    <property type="evidence" value="ECO:0007669"/>
    <property type="project" value="TreeGrafter"/>
</dbReference>
<dbReference type="GO" id="GO:0000014">
    <property type="term" value="F:single-stranded DNA endodeoxyribonuclease activity"/>
    <property type="evidence" value="ECO:0007669"/>
    <property type="project" value="TreeGrafter"/>
</dbReference>
<dbReference type="InterPro" id="IPR044925">
    <property type="entry name" value="His-Me_finger_sf"/>
</dbReference>
<evidence type="ECO:0000256" key="4">
    <source>
        <dbReference type="PIRSR" id="PIRSR640255-1"/>
    </source>
</evidence>
<evidence type="ECO:0000259" key="7">
    <source>
        <dbReference type="SMART" id="SM00892"/>
    </source>
</evidence>
<organism evidence="8">
    <name type="scientific">Haematobia irritans</name>
    <name type="common">Horn fly</name>
    <name type="synonym">Conops irritans</name>
    <dbReference type="NCBI Taxonomy" id="7368"/>
    <lineage>
        <taxon>Eukaryota</taxon>
        <taxon>Metazoa</taxon>
        <taxon>Ecdysozoa</taxon>
        <taxon>Arthropoda</taxon>
        <taxon>Hexapoda</taxon>
        <taxon>Insecta</taxon>
        <taxon>Pterygota</taxon>
        <taxon>Neoptera</taxon>
        <taxon>Endopterygota</taxon>
        <taxon>Diptera</taxon>
        <taxon>Brachycera</taxon>
        <taxon>Muscomorpha</taxon>
        <taxon>Muscoidea</taxon>
        <taxon>Muscidae</taxon>
        <taxon>Haematobia</taxon>
    </lineage>
</organism>
<evidence type="ECO:0000256" key="6">
    <source>
        <dbReference type="SAM" id="SignalP"/>
    </source>
</evidence>
<dbReference type="GO" id="GO:0006309">
    <property type="term" value="P:apoptotic DNA fragmentation"/>
    <property type="evidence" value="ECO:0007669"/>
    <property type="project" value="TreeGrafter"/>
</dbReference>
<dbReference type="Gene3D" id="3.40.570.10">
    <property type="entry name" value="Extracellular Endonuclease, subunit A"/>
    <property type="match status" value="1"/>
</dbReference>
<dbReference type="AlphaFoldDB" id="A0A1L8EBX3"/>
<dbReference type="GO" id="GO:0004521">
    <property type="term" value="F:RNA endonuclease activity"/>
    <property type="evidence" value="ECO:0007669"/>
    <property type="project" value="TreeGrafter"/>
</dbReference>
<feature type="signal peptide" evidence="6">
    <location>
        <begin position="1"/>
        <end position="20"/>
    </location>
</feature>
<feature type="domain" description="DNA/RNA non-specific endonuclease/pyrophosphatase/phosphodiesterase" evidence="7">
    <location>
        <begin position="141"/>
        <end position="376"/>
    </location>
</feature>
<accession>A0A1L8EBX3</accession>